<keyword evidence="2" id="KW-1185">Reference proteome</keyword>
<gene>
    <name evidence="1" type="ORF">TNCV_5099301</name>
</gene>
<accession>A0A8X6RVX1</accession>
<proteinExistence type="predicted"/>
<protein>
    <submittedName>
        <fullName evidence="1">Uncharacterized protein</fullName>
    </submittedName>
</protein>
<name>A0A8X6RVX1_TRICX</name>
<reference evidence="1" key="1">
    <citation type="submission" date="2020-08" db="EMBL/GenBank/DDBJ databases">
        <title>Multicomponent nature underlies the extraordinary mechanical properties of spider dragline silk.</title>
        <authorList>
            <person name="Kono N."/>
            <person name="Nakamura H."/>
            <person name="Mori M."/>
            <person name="Yoshida Y."/>
            <person name="Ohtoshi R."/>
            <person name="Malay A.D."/>
            <person name="Moran D.A.P."/>
            <person name="Tomita M."/>
            <person name="Numata K."/>
            <person name="Arakawa K."/>
        </authorList>
    </citation>
    <scope>NUCLEOTIDE SEQUENCE</scope>
</reference>
<evidence type="ECO:0000313" key="2">
    <source>
        <dbReference type="Proteomes" id="UP000887159"/>
    </source>
</evidence>
<dbReference type="Proteomes" id="UP000887159">
    <property type="component" value="Unassembled WGS sequence"/>
</dbReference>
<dbReference type="AlphaFoldDB" id="A0A8X6RVX1"/>
<comment type="caution">
    <text evidence="1">The sequence shown here is derived from an EMBL/GenBank/DDBJ whole genome shotgun (WGS) entry which is preliminary data.</text>
</comment>
<dbReference type="EMBL" id="BMAU01021232">
    <property type="protein sequence ID" value="GFY02069.1"/>
    <property type="molecule type" value="Genomic_DNA"/>
</dbReference>
<evidence type="ECO:0000313" key="1">
    <source>
        <dbReference type="EMBL" id="GFY02069.1"/>
    </source>
</evidence>
<organism evidence="1 2">
    <name type="scientific">Trichonephila clavipes</name>
    <name type="common">Golden silk orbweaver</name>
    <name type="synonym">Nephila clavipes</name>
    <dbReference type="NCBI Taxonomy" id="2585209"/>
    <lineage>
        <taxon>Eukaryota</taxon>
        <taxon>Metazoa</taxon>
        <taxon>Ecdysozoa</taxon>
        <taxon>Arthropoda</taxon>
        <taxon>Chelicerata</taxon>
        <taxon>Arachnida</taxon>
        <taxon>Araneae</taxon>
        <taxon>Araneomorphae</taxon>
        <taxon>Entelegynae</taxon>
        <taxon>Araneoidea</taxon>
        <taxon>Nephilidae</taxon>
        <taxon>Trichonephila</taxon>
    </lineage>
</organism>
<sequence>MCLIGYDVVEVFEESKISRYFTSEHKNSNLRIRNEKKRKYPNRMQRLSLKSNLFLSGPLAHLISSLSYHPSPNPPPVISCSFAAPVGLGSLDLLLFCRPCRSQLISPLAPWTMMSRCTSEVFGRTVITDSWENESTMLMRPPFDAETVGDKRVQFFDHAVPKFFPSH</sequence>